<evidence type="ECO:0000256" key="11">
    <source>
        <dbReference type="SAM" id="MobiDB-lite"/>
    </source>
</evidence>
<feature type="region of interest" description="Disordered" evidence="11">
    <location>
        <begin position="1"/>
        <end position="24"/>
    </location>
</feature>
<keyword evidence="7" id="KW-1133">Transmembrane helix</keyword>
<dbReference type="PANTHER" id="PTHR10027">
    <property type="entry name" value="CALCIUM-ACTIVATED POTASSIUM CHANNEL ALPHA CHAIN"/>
    <property type="match status" value="1"/>
</dbReference>
<feature type="compositionally biased region" description="Basic residues" evidence="11">
    <location>
        <begin position="381"/>
        <end position="395"/>
    </location>
</feature>
<evidence type="ECO:0000256" key="10">
    <source>
        <dbReference type="ARBA" id="ARBA00023303"/>
    </source>
</evidence>
<evidence type="ECO:0000259" key="12">
    <source>
        <dbReference type="PROSITE" id="PS51201"/>
    </source>
</evidence>
<evidence type="ECO:0000256" key="9">
    <source>
        <dbReference type="ARBA" id="ARBA00023136"/>
    </source>
</evidence>
<evidence type="ECO:0000256" key="4">
    <source>
        <dbReference type="ARBA" id="ARBA00022692"/>
    </source>
</evidence>
<name>A0A914WNF0_9BILA</name>
<dbReference type="InterPro" id="IPR047871">
    <property type="entry name" value="K_chnl_Slo-like"/>
</dbReference>
<evidence type="ECO:0000256" key="8">
    <source>
        <dbReference type="ARBA" id="ARBA00023065"/>
    </source>
</evidence>
<proteinExistence type="predicted"/>
<keyword evidence="2" id="KW-0813">Transport</keyword>
<keyword evidence="4" id="KW-0812">Transmembrane</keyword>
<evidence type="ECO:0000256" key="2">
    <source>
        <dbReference type="ARBA" id="ARBA00022448"/>
    </source>
</evidence>
<dbReference type="InterPro" id="IPR003929">
    <property type="entry name" value="K_chnl_BK_asu"/>
</dbReference>
<keyword evidence="6" id="KW-0630">Potassium</keyword>
<dbReference type="WBParaSite" id="PSAMB.scaffold4819size13453.g25327.t1">
    <property type="protein sequence ID" value="PSAMB.scaffold4819size13453.g25327.t1"/>
    <property type="gene ID" value="PSAMB.scaffold4819size13453.g25327"/>
</dbReference>
<evidence type="ECO:0000256" key="1">
    <source>
        <dbReference type="ARBA" id="ARBA00004141"/>
    </source>
</evidence>
<dbReference type="Proteomes" id="UP000887566">
    <property type="component" value="Unplaced"/>
</dbReference>
<accession>A0A914WNF0</accession>
<evidence type="ECO:0000313" key="13">
    <source>
        <dbReference type="Proteomes" id="UP000887566"/>
    </source>
</evidence>
<dbReference type="GO" id="GO:0005886">
    <property type="term" value="C:plasma membrane"/>
    <property type="evidence" value="ECO:0007669"/>
    <property type="project" value="TreeGrafter"/>
</dbReference>
<dbReference type="FunFam" id="3.40.50.720:FF:000011">
    <property type="entry name" value="Potassium channel subfamily T member 1"/>
    <property type="match status" value="1"/>
</dbReference>
<evidence type="ECO:0000256" key="7">
    <source>
        <dbReference type="ARBA" id="ARBA00022989"/>
    </source>
</evidence>
<evidence type="ECO:0000256" key="6">
    <source>
        <dbReference type="ARBA" id="ARBA00022958"/>
    </source>
</evidence>
<dbReference type="InterPro" id="IPR003148">
    <property type="entry name" value="RCK_N"/>
</dbReference>
<reference evidence="14" key="1">
    <citation type="submission" date="2022-11" db="UniProtKB">
        <authorList>
            <consortium name="WormBaseParasite"/>
        </authorList>
    </citation>
    <scope>IDENTIFICATION</scope>
</reference>
<organism evidence="13 14">
    <name type="scientific">Plectus sambesii</name>
    <dbReference type="NCBI Taxonomy" id="2011161"/>
    <lineage>
        <taxon>Eukaryota</taxon>
        <taxon>Metazoa</taxon>
        <taxon>Ecdysozoa</taxon>
        <taxon>Nematoda</taxon>
        <taxon>Chromadorea</taxon>
        <taxon>Plectida</taxon>
        <taxon>Plectina</taxon>
        <taxon>Plectoidea</taxon>
        <taxon>Plectidae</taxon>
        <taxon>Plectus</taxon>
    </lineage>
</organism>
<dbReference type="GO" id="GO:0015271">
    <property type="term" value="F:outward rectifier potassium channel activity"/>
    <property type="evidence" value="ECO:0007669"/>
    <property type="project" value="TreeGrafter"/>
</dbReference>
<dbReference type="AlphaFoldDB" id="A0A914WNF0"/>
<protein>
    <submittedName>
        <fullName evidence="14">Calcium-activated potassium channel BK alpha subunit domain-containing protein</fullName>
    </submittedName>
</protein>
<dbReference type="Gene3D" id="3.40.50.720">
    <property type="entry name" value="NAD(P)-binding Rossmann-like Domain"/>
    <property type="match status" value="1"/>
</dbReference>
<evidence type="ECO:0000256" key="5">
    <source>
        <dbReference type="ARBA" id="ARBA00022826"/>
    </source>
</evidence>
<dbReference type="Pfam" id="PF03493">
    <property type="entry name" value="BK_channel_a"/>
    <property type="match status" value="1"/>
</dbReference>
<sequence length="575" mass="64871">METSAKQLLCPGDGDEGPQMRKSDSFVKSLSRHSSFNSIVGEVPPLGRSIASFLTNMKRPYDPKRRAKYERHVVVTVTLLRAEVIIDFLNEFYAHARLQDFYVILLSPGELDNSMRLLLQVPLWAERIIYIRGSALKDADLERARLAEADSCFILSARTNPNKIAADEHTILRSWAVRDFAPHCPQYVQIFRAETKMHVKHAEYVICEDEFKFSLLANNCICPGISTFITLLMHTSRGEEGQTSSEPWHRLYGHHSGNEIYHILLGRSKFFGDFEGKSFTYASFHAHRKYGVCLVGVQKSTLGATIQLNPGQQHIMQKSDICYYMALTEEQMSMINTADPEQQPNPKVANTIASIGSLALEMQHTHAQPTNQPLSHYPKAKAQLKKKNGKSKKTKQSKESENMALAVELSSMTRRRSIETVPDSLEAAASQQNIFDSDGENTAGQCDICGLDRRCIAETLVSRLPRVTPYIGTSATLCHMYSAKRPVCCMQLSQPCSHCTWKTANEYNWANPAIIVAADHASSALYNFIIPLRAHYRPIHELYPIVLLLEQIPEDAFVDAISWFPLVYWMRGRIA</sequence>
<keyword evidence="5" id="KW-0631">Potassium channel</keyword>
<feature type="region of interest" description="Disordered" evidence="11">
    <location>
        <begin position="381"/>
        <end position="401"/>
    </location>
</feature>
<keyword evidence="8" id="KW-0406">Ion transport</keyword>
<evidence type="ECO:0000313" key="14">
    <source>
        <dbReference type="WBParaSite" id="PSAMB.scaffold4819size13453.g25327.t1"/>
    </source>
</evidence>
<keyword evidence="13" id="KW-1185">Reference proteome</keyword>
<dbReference type="PANTHER" id="PTHR10027:SF10">
    <property type="entry name" value="SLOWPOKE 2, ISOFORM D"/>
    <property type="match status" value="1"/>
</dbReference>
<keyword evidence="10" id="KW-0407">Ion channel</keyword>
<dbReference type="PROSITE" id="PS51201">
    <property type="entry name" value="RCK_N"/>
    <property type="match status" value="1"/>
</dbReference>
<evidence type="ECO:0000256" key="3">
    <source>
        <dbReference type="ARBA" id="ARBA00022538"/>
    </source>
</evidence>
<feature type="domain" description="RCK N-terminal" evidence="12">
    <location>
        <begin position="70"/>
        <end position="206"/>
    </location>
</feature>
<dbReference type="GO" id="GO:0005228">
    <property type="term" value="F:intracellular sodium-activated potassium channel activity"/>
    <property type="evidence" value="ECO:0007669"/>
    <property type="project" value="TreeGrafter"/>
</dbReference>
<comment type="subcellular location">
    <subcellularLocation>
        <location evidence="1">Membrane</location>
        <topology evidence="1">Multi-pass membrane protein</topology>
    </subcellularLocation>
</comment>
<keyword evidence="9" id="KW-0472">Membrane</keyword>
<dbReference type="Pfam" id="PF22614">
    <property type="entry name" value="Slo-like_RCK"/>
    <property type="match status" value="2"/>
</dbReference>
<keyword evidence="3" id="KW-0633">Potassium transport</keyword>